<feature type="domain" description="GHMP kinase N-terminal" evidence="14">
    <location>
        <begin position="146"/>
        <end position="207"/>
    </location>
</feature>
<dbReference type="KEGG" id="lel:PVL30_003942"/>
<evidence type="ECO:0000256" key="12">
    <source>
        <dbReference type="ARBA" id="ARBA00029326"/>
    </source>
</evidence>
<dbReference type="InParanoid" id="A5E3M9"/>
<dbReference type="InterPro" id="IPR035102">
    <property type="entry name" value="Phosphomevalonate_kinase"/>
</dbReference>
<dbReference type="GO" id="GO:0010142">
    <property type="term" value="P:farnesyl diphosphate biosynthetic process, mevalonate pathway"/>
    <property type="evidence" value="ECO:0007669"/>
    <property type="project" value="EnsemblFungi"/>
</dbReference>
<dbReference type="GeneID" id="5231420"/>
<evidence type="ECO:0000256" key="4">
    <source>
        <dbReference type="ARBA" id="ARBA00022516"/>
    </source>
</evidence>
<proteinExistence type="inferred from homology"/>
<keyword evidence="9 13" id="KW-0752">Steroid biosynthesis</keyword>
<dbReference type="Gene3D" id="3.30.230.10">
    <property type="match status" value="1"/>
</dbReference>
<organism evidence="15 16">
    <name type="scientific">Lodderomyces elongisporus (strain ATCC 11503 / CBS 2605 / JCM 1781 / NBRC 1676 / NRRL YB-4239)</name>
    <name type="common">Yeast</name>
    <name type="synonym">Saccharomyces elongisporus</name>
    <dbReference type="NCBI Taxonomy" id="379508"/>
    <lineage>
        <taxon>Eukaryota</taxon>
        <taxon>Fungi</taxon>
        <taxon>Dikarya</taxon>
        <taxon>Ascomycota</taxon>
        <taxon>Saccharomycotina</taxon>
        <taxon>Pichiomycetes</taxon>
        <taxon>Debaryomycetaceae</taxon>
        <taxon>Candida/Lodderomyces clade</taxon>
        <taxon>Lodderomyces</taxon>
    </lineage>
</organism>
<keyword evidence="10 13" id="KW-0443">Lipid metabolism</keyword>
<dbReference type="Pfam" id="PF00288">
    <property type="entry name" value="GHMP_kinases_N"/>
    <property type="match status" value="1"/>
</dbReference>
<dbReference type="InterPro" id="IPR006204">
    <property type="entry name" value="GHMP_kinase_N_dom"/>
</dbReference>
<dbReference type="InterPro" id="IPR006203">
    <property type="entry name" value="GHMP_knse_ATP-bd_CS"/>
</dbReference>
<evidence type="ECO:0000256" key="6">
    <source>
        <dbReference type="ARBA" id="ARBA00022741"/>
    </source>
</evidence>
<keyword evidence="5 13" id="KW-0808">Transferase</keyword>
<evidence type="ECO:0000256" key="9">
    <source>
        <dbReference type="ARBA" id="ARBA00022955"/>
    </source>
</evidence>
<comment type="pathway">
    <text evidence="1 13">Isoprenoid biosynthesis; isopentenyl diphosphate biosynthesis via mevalonate pathway; isopentenyl diphosphate from (R)-mevalonate: step 2/3.</text>
</comment>
<keyword evidence="8" id="KW-0067">ATP-binding</keyword>
<evidence type="ECO:0000256" key="2">
    <source>
        <dbReference type="ARBA" id="ARBA00006495"/>
    </source>
</evidence>
<evidence type="ECO:0000256" key="1">
    <source>
        <dbReference type="ARBA" id="ARBA00005017"/>
    </source>
</evidence>
<dbReference type="InterPro" id="IPR020568">
    <property type="entry name" value="Ribosomal_Su5_D2-typ_SF"/>
</dbReference>
<dbReference type="FunCoup" id="A5E3M9">
    <property type="interactions" value="114"/>
</dbReference>
<dbReference type="PIRSF" id="PIRSF017288">
    <property type="entry name" value="PMK_GHMP_euk"/>
    <property type="match status" value="1"/>
</dbReference>
<evidence type="ECO:0000256" key="3">
    <source>
        <dbReference type="ARBA" id="ARBA00012958"/>
    </source>
</evidence>
<keyword evidence="16" id="KW-1185">Reference proteome</keyword>
<dbReference type="GO" id="GO:0005777">
    <property type="term" value="C:peroxisome"/>
    <property type="evidence" value="ECO:0007669"/>
    <property type="project" value="TreeGrafter"/>
</dbReference>
<dbReference type="GO" id="GO:0005524">
    <property type="term" value="F:ATP binding"/>
    <property type="evidence" value="ECO:0007669"/>
    <property type="project" value="UniProtKB-UniRule"/>
</dbReference>
<dbReference type="Proteomes" id="UP000001996">
    <property type="component" value="Unassembled WGS sequence"/>
</dbReference>
<evidence type="ECO:0000256" key="10">
    <source>
        <dbReference type="ARBA" id="ARBA00023098"/>
    </source>
</evidence>
<evidence type="ECO:0000256" key="11">
    <source>
        <dbReference type="ARBA" id="ARBA00023221"/>
    </source>
</evidence>
<comment type="similarity">
    <text evidence="2 13">Belongs to the GHMP kinase family. Mevalonate kinase subfamily.</text>
</comment>
<keyword evidence="11 13" id="KW-0753">Steroid metabolism</keyword>
<keyword evidence="7 13" id="KW-0418">Kinase</keyword>
<dbReference type="PROSITE" id="PS00627">
    <property type="entry name" value="GHMP_KINASES_ATP"/>
    <property type="match status" value="1"/>
</dbReference>
<dbReference type="GO" id="GO:0006696">
    <property type="term" value="P:ergosterol biosynthetic process"/>
    <property type="evidence" value="ECO:0007669"/>
    <property type="project" value="EnsemblFungi"/>
</dbReference>
<evidence type="ECO:0000259" key="14">
    <source>
        <dbReference type="Pfam" id="PF00288"/>
    </source>
</evidence>
<evidence type="ECO:0000313" key="15">
    <source>
        <dbReference type="EMBL" id="EDK46037.1"/>
    </source>
</evidence>
<dbReference type="GO" id="GO:0004631">
    <property type="term" value="F:phosphomevalonate kinase activity"/>
    <property type="evidence" value="ECO:0007669"/>
    <property type="project" value="UniProtKB-UniRule"/>
</dbReference>
<keyword evidence="4 13" id="KW-0444">Lipid biosynthesis</keyword>
<protein>
    <recommendedName>
        <fullName evidence="3 13">Phosphomevalonate kinase</fullName>
        <ecNumber evidence="3 13">2.7.4.2</ecNumber>
    </recommendedName>
</protein>
<evidence type="ECO:0000256" key="8">
    <source>
        <dbReference type="ARBA" id="ARBA00022840"/>
    </source>
</evidence>
<evidence type="ECO:0000256" key="7">
    <source>
        <dbReference type="ARBA" id="ARBA00022777"/>
    </source>
</evidence>
<gene>
    <name evidence="15" type="ORF">LELG_04217</name>
</gene>
<comment type="catalytic activity">
    <reaction evidence="12">
        <text>(R)-5-phosphomevalonate + ATP = (R)-5-diphosphomevalonate + ADP</text>
        <dbReference type="Rhea" id="RHEA:16341"/>
        <dbReference type="ChEBI" id="CHEBI:30616"/>
        <dbReference type="ChEBI" id="CHEBI:57557"/>
        <dbReference type="ChEBI" id="CHEBI:58146"/>
        <dbReference type="ChEBI" id="CHEBI:456216"/>
        <dbReference type="EC" id="2.7.4.2"/>
    </reaction>
    <physiologicalReaction direction="left-to-right" evidence="12">
        <dbReference type="Rhea" id="RHEA:16342"/>
    </physiologicalReaction>
</comment>
<dbReference type="InterPro" id="IPR014721">
    <property type="entry name" value="Ribsml_uS5_D2-typ_fold_subgr"/>
</dbReference>
<keyword evidence="6" id="KW-0547">Nucleotide-binding</keyword>
<dbReference type="STRING" id="379508.A5E3M9"/>
<dbReference type="PANTHER" id="PTHR31814:SF2">
    <property type="entry name" value="PHOSPHOMEVALONATE KINASE"/>
    <property type="match status" value="1"/>
</dbReference>
<dbReference type="EC" id="2.7.4.2" evidence="3 13"/>
<sequence length="425" mass="46651">MTKAFSAPGKALLAGGYLVLDPQYDAYVVALSSRMYAVIDSNGENLHLTNSKVIITSPQFQNGEWEYHFEKSADYKHPMETKKNGNPFLEATLATILSYTQPNSHFDLKITIFSDPGYHSQTNTSEKHSVNGKKTFLYHSQEINKVPKTGLGSSAGLVTVVTTALMSYFQPGSEDSLDLIHNLAQVAHCKAQNKIGSGFDVAAAVYGSIIYRRFQPLVVTDILDKLYADPHAAKLAIDGDWEFKHAKCALPPSIRLMMGDIQGGSETPKMVSKVLQWRSECPERAKKVYKLLNDANVGFTNVIGSLSQDSMNITKDQRRAISEAIQRIRQGLKELTAGADVPVEPPIQTTLLDNVSQINGCLGGVVPGAGGYDAVAVLVLAEYMDTIKESTKTSPELYNFVQWVDLHEEAEGLRKEDISDFNGLI</sequence>
<reference evidence="15 16" key="1">
    <citation type="journal article" date="2009" name="Nature">
        <title>Evolution of pathogenicity and sexual reproduction in eight Candida genomes.</title>
        <authorList>
            <person name="Butler G."/>
            <person name="Rasmussen M.D."/>
            <person name="Lin M.F."/>
            <person name="Santos M.A."/>
            <person name="Sakthikumar S."/>
            <person name="Munro C.A."/>
            <person name="Rheinbay E."/>
            <person name="Grabherr M."/>
            <person name="Forche A."/>
            <person name="Reedy J.L."/>
            <person name="Agrafioti I."/>
            <person name="Arnaud M.B."/>
            <person name="Bates S."/>
            <person name="Brown A.J."/>
            <person name="Brunke S."/>
            <person name="Costanzo M.C."/>
            <person name="Fitzpatrick D.A."/>
            <person name="de Groot P.W."/>
            <person name="Harris D."/>
            <person name="Hoyer L.L."/>
            <person name="Hube B."/>
            <person name="Klis F.M."/>
            <person name="Kodira C."/>
            <person name="Lennard N."/>
            <person name="Logue M.E."/>
            <person name="Martin R."/>
            <person name="Neiman A.M."/>
            <person name="Nikolaou E."/>
            <person name="Quail M.A."/>
            <person name="Quinn J."/>
            <person name="Santos M.C."/>
            <person name="Schmitzberger F.F."/>
            <person name="Sherlock G."/>
            <person name="Shah P."/>
            <person name="Silverstein K.A."/>
            <person name="Skrzypek M.S."/>
            <person name="Soll D."/>
            <person name="Staggs R."/>
            <person name="Stansfield I."/>
            <person name="Stumpf M.P."/>
            <person name="Sudbery P.E."/>
            <person name="Srikantha T."/>
            <person name="Zeng Q."/>
            <person name="Berman J."/>
            <person name="Berriman M."/>
            <person name="Heitman J."/>
            <person name="Gow N.A."/>
            <person name="Lorenz M.C."/>
            <person name="Birren B.W."/>
            <person name="Kellis M."/>
            <person name="Cuomo C.A."/>
        </authorList>
    </citation>
    <scope>NUCLEOTIDE SEQUENCE [LARGE SCALE GENOMIC DNA]</scope>
    <source>
        <strain evidence="16">ATCC 11503 / BCRC 21390 / CBS 2605 / JCM 1781 / NBRC 1676 / NRRL YB-4239</strain>
    </source>
</reference>
<dbReference type="InterPro" id="IPR016005">
    <property type="entry name" value="Erg8"/>
</dbReference>
<dbReference type="InterPro" id="IPR036554">
    <property type="entry name" value="GHMP_kinase_C_sf"/>
</dbReference>
<evidence type="ECO:0000256" key="5">
    <source>
        <dbReference type="ARBA" id="ARBA00022679"/>
    </source>
</evidence>
<dbReference type="GO" id="GO:0019287">
    <property type="term" value="P:isopentenyl diphosphate biosynthetic process, mevalonate pathway"/>
    <property type="evidence" value="ECO:0007669"/>
    <property type="project" value="UniProtKB-UniRule"/>
</dbReference>
<dbReference type="AlphaFoldDB" id="A5E3M9"/>
<dbReference type="Gene3D" id="3.30.70.890">
    <property type="entry name" value="GHMP kinase, C-terminal domain"/>
    <property type="match status" value="1"/>
</dbReference>
<dbReference type="PANTHER" id="PTHR31814">
    <property type="match status" value="1"/>
</dbReference>
<dbReference type="UniPathway" id="UPA00057">
    <property type="reaction ID" value="UER00099"/>
</dbReference>
<dbReference type="OrthoDB" id="10262935at2759"/>
<dbReference type="SUPFAM" id="SSF54211">
    <property type="entry name" value="Ribosomal protein S5 domain 2-like"/>
    <property type="match status" value="1"/>
</dbReference>
<dbReference type="eggNOG" id="KOG4519">
    <property type="taxonomic scope" value="Eukaryota"/>
</dbReference>
<dbReference type="HOGENOM" id="CLU_022059_1_0_1"/>
<name>A5E3M9_LODEL</name>
<dbReference type="OMA" id="LVIHRTM"/>
<accession>A5E3M9</accession>
<dbReference type="GO" id="GO:0031388">
    <property type="term" value="P:organic acid phosphorylation"/>
    <property type="evidence" value="ECO:0007669"/>
    <property type="project" value="EnsemblFungi"/>
</dbReference>
<evidence type="ECO:0000313" key="16">
    <source>
        <dbReference type="Proteomes" id="UP000001996"/>
    </source>
</evidence>
<dbReference type="EMBL" id="CH981529">
    <property type="protein sequence ID" value="EDK46037.1"/>
    <property type="molecule type" value="Genomic_DNA"/>
</dbReference>
<evidence type="ECO:0000256" key="13">
    <source>
        <dbReference type="PIRNR" id="PIRNR017288"/>
    </source>
</evidence>